<keyword evidence="4" id="KW-1185">Reference proteome</keyword>
<evidence type="ECO:0000256" key="2">
    <source>
        <dbReference type="SAM" id="Phobius"/>
    </source>
</evidence>
<evidence type="ECO:0000256" key="1">
    <source>
        <dbReference type="SAM" id="MobiDB-lite"/>
    </source>
</evidence>
<protein>
    <recommendedName>
        <fullName evidence="5">Transmembrane protein</fullName>
    </recommendedName>
</protein>
<feature type="region of interest" description="Disordered" evidence="1">
    <location>
        <begin position="1"/>
        <end position="20"/>
    </location>
</feature>
<sequence>MAASSSTDDRPVSLSQPAPTGPIPTTAWHAYFSYGIGQMEYDGLLEQRNPCIRSLRENWSRKNKWFLKPPAAVGAPQLSSSYEITKNATFPYPAAFRRMMNPEPSTEAQSQNEECEPGSTDDAPRRQEGQTRAREVEIIPIPLVRLKHTLTVRSQPQQHDEETGGRGLTGNTPPEQDAQRIEWKTSVSTPIFGVSRTSIIEFESRIQPTYVVLGLFPQGSQNPKERVVFIDNPEKLFWKLYWATFRLRGCDTDTGAHKHIQLDNNGIGDLQLLMNTYKRWYVPRHISLAWSDWIHRTLNNSSLDVLQGQYAIELVLDWSVMRISTVVLLPVLLSLGIGLWLNSSHWTDLATIQTAWGTASYIVTAGALLAAMLGFLDIADK</sequence>
<keyword evidence="2" id="KW-0472">Membrane</keyword>
<feature type="transmembrane region" description="Helical" evidence="2">
    <location>
        <begin position="361"/>
        <end position="379"/>
    </location>
</feature>
<keyword evidence="2" id="KW-0812">Transmembrane</keyword>
<keyword evidence="2" id="KW-1133">Transmembrane helix</keyword>
<comment type="caution">
    <text evidence="3">The sequence shown here is derived from an EMBL/GenBank/DDBJ whole genome shotgun (WGS) entry which is preliminary data.</text>
</comment>
<evidence type="ECO:0008006" key="5">
    <source>
        <dbReference type="Google" id="ProtNLM"/>
    </source>
</evidence>
<feature type="compositionally biased region" description="Basic and acidic residues" evidence="1">
    <location>
        <begin position="122"/>
        <end position="134"/>
    </location>
</feature>
<accession>A0A8H4NN56</accession>
<name>A0A8H4NN56_9HYPO</name>
<evidence type="ECO:0000313" key="4">
    <source>
        <dbReference type="Proteomes" id="UP000605986"/>
    </source>
</evidence>
<proteinExistence type="predicted"/>
<feature type="region of interest" description="Disordered" evidence="1">
    <location>
        <begin position="103"/>
        <end position="134"/>
    </location>
</feature>
<feature type="transmembrane region" description="Helical" evidence="2">
    <location>
        <begin position="320"/>
        <end position="341"/>
    </location>
</feature>
<dbReference type="Proteomes" id="UP000605986">
    <property type="component" value="Unassembled WGS sequence"/>
</dbReference>
<dbReference type="AlphaFoldDB" id="A0A8H4NN56"/>
<dbReference type="OrthoDB" id="5420013at2759"/>
<dbReference type="EMBL" id="JAADJG010001018">
    <property type="protein sequence ID" value="KAF4428927.1"/>
    <property type="molecule type" value="Genomic_DNA"/>
</dbReference>
<organism evidence="3 4">
    <name type="scientific">Fusarium austroafricanum</name>
    <dbReference type="NCBI Taxonomy" id="2364996"/>
    <lineage>
        <taxon>Eukaryota</taxon>
        <taxon>Fungi</taxon>
        <taxon>Dikarya</taxon>
        <taxon>Ascomycota</taxon>
        <taxon>Pezizomycotina</taxon>
        <taxon>Sordariomycetes</taxon>
        <taxon>Hypocreomycetidae</taxon>
        <taxon>Hypocreales</taxon>
        <taxon>Nectriaceae</taxon>
        <taxon>Fusarium</taxon>
        <taxon>Fusarium concolor species complex</taxon>
    </lineage>
</organism>
<feature type="compositionally biased region" description="Polar residues" evidence="1">
    <location>
        <begin position="103"/>
        <end position="112"/>
    </location>
</feature>
<reference evidence="3" key="1">
    <citation type="submission" date="2020-01" db="EMBL/GenBank/DDBJ databases">
        <title>Identification and distribution of gene clusters putatively required for synthesis of sphingolipid metabolism inhibitors in phylogenetically diverse species of the filamentous fungus Fusarium.</title>
        <authorList>
            <person name="Kim H.-S."/>
            <person name="Busman M."/>
            <person name="Brown D.W."/>
            <person name="Divon H."/>
            <person name="Uhlig S."/>
            <person name="Proctor R.H."/>
        </authorList>
    </citation>
    <scope>NUCLEOTIDE SEQUENCE</scope>
    <source>
        <strain evidence="3">NRRL 53441</strain>
    </source>
</reference>
<feature type="region of interest" description="Disordered" evidence="1">
    <location>
        <begin position="152"/>
        <end position="178"/>
    </location>
</feature>
<evidence type="ECO:0000313" key="3">
    <source>
        <dbReference type="EMBL" id="KAF4428927.1"/>
    </source>
</evidence>
<gene>
    <name evidence="3" type="ORF">F53441_14040</name>
</gene>